<evidence type="ECO:0000256" key="1">
    <source>
        <dbReference type="ARBA" id="ARBA00022801"/>
    </source>
</evidence>
<sequence>MIEIEGLKQYEIDIRGVNIHIAEAGDGPMVLFVHGFPESWYSWRHQIAAVSAAGYRAVAMDVRGYGSSYAPKAIDEYRLVCLAGDCVGIVQTLGEDSSLIVGHDWGSPIASAAASFRPDIFKGIALLSVPYTPRSDGKPSDFFRSLGGEEEFYIEYFQEPGRAEAEISQNPSKWLEGFYFTASGDAPAVMGDEGSMGFVSPGGELKDRFKFPEEPLLWFTPDDLDFYTKQFEKSGFTGPLNRYRCVDLDWEDLRIQHEAPLIQPSLFIGGEKDGPTIWGAGSISRFPDTLPNLINSVILPNVGHWIQQEDPDSTNSLLLDFFQTFNLGQ</sequence>
<dbReference type="PRINTS" id="PR00412">
    <property type="entry name" value="EPOXHYDRLASE"/>
</dbReference>
<dbReference type="AlphaFoldDB" id="A0A382M4C4"/>
<dbReference type="Gene3D" id="3.40.50.1820">
    <property type="entry name" value="alpha/beta hydrolase"/>
    <property type="match status" value="1"/>
</dbReference>
<reference evidence="3" key="1">
    <citation type="submission" date="2018-05" db="EMBL/GenBank/DDBJ databases">
        <authorList>
            <person name="Lanie J.A."/>
            <person name="Ng W.-L."/>
            <person name="Kazmierczak K.M."/>
            <person name="Andrzejewski T.M."/>
            <person name="Davidsen T.M."/>
            <person name="Wayne K.J."/>
            <person name="Tettelin H."/>
            <person name="Glass J.I."/>
            <person name="Rusch D."/>
            <person name="Podicherti R."/>
            <person name="Tsui H.-C.T."/>
            <person name="Winkler M.E."/>
        </authorList>
    </citation>
    <scope>NUCLEOTIDE SEQUENCE</scope>
</reference>
<evidence type="ECO:0000313" key="3">
    <source>
        <dbReference type="EMBL" id="SVC43749.1"/>
    </source>
</evidence>
<dbReference type="SUPFAM" id="SSF53474">
    <property type="entry name" value="alpha/beta-Hydrolases"/>
    <property type="match status" value="1"/>
</dbReference>
<organism evidence="3">
    <name type="scientific">marine metagenome</name>
    <dbReference type="NCBI Taxonomy" id="408172"/>
    <lineage>
        <taxon>unclassified sequences</taxon>
        <taxon>metagenomes</taxon>
        <taxon>ecological metagenomes</taxon>
    </lineage>
</organism>
<evidence type="ECO:0000259" key="2">
    <source>
        <dbReference type="Pfam" id="PF00561"/>
    </source>
</evidence>
<dbReference type="InterPro" id="IPR000073">
    <property type="entry name" value="AB_hydrolase_1"/>
</dbReference>
<protein>
    <recommendedName>
        <fullName evidence="2">AB hydrolase-1 domain-containing protein</fullName>
    </recommendedName>
</protein>
<feature type="domain" description="AB hydrolase-1" evidence="2">
    <location>
        <begin position="28"/>
        <end position="311"/>
    </location>
</feature>
<name>A0A382M4C4_9ZZZZ</name>
<dbReference type="InterPro" id="IPR000639">
    <property type="entry name" value="Epox_hydrolase-like"/>
</dbReference>
<accession>A0A382M4C4</accession>
<dbReference type="Pfam" id="PF00561">
    <property type="entry name" value="Abhydrolase_1"/>
    <property type="match status" value="1"/>
</dbReference>
<dbReference type="PANTHER" id="PTHR43329">
    <property type="entry name" value="EPOXIDE HYDROLASE"/>
    <property type="match status" value="1"/>
</dbReference>
<dbReference type="EMBL" id="UINC01091181">
    <property type="protein sequence ID" value="SVC43749.1"/>
    <property type="molecule type" value="Genomic_DNA"/>
</dbReference>
<keyword evidence="1" id="KW-0378">Hydrolase</keyword>
<proteinExistence type="predicted"/>
<dbReference type="GO" id="GO:0016787">
    <property type="term" value="F:hydrolase activity"/>
    <property type="evidence" value="ECO:0007669"/>
    <property type="project" value="UniProtKB-KW"/>
</dbReference>
<gene>
    <name evidence="3" type="ORF">METZ01_LOCUS296603</name>
</gene>
<dbReference type="InterPro" id="IPR029058">
    <property type="entry name" value="AB_hydrolase_fold"/>
</dbReference>